<organism evidence="1 2">
    <name type="scientific">Nocardia iowensis</name>
    <dbReference type="NCBI Taxonomy" id="204891"/>
    <lineage>
        <taxon>Bacteria</taxon>
        <taxon>Bacillati</taxon>
        <taxon>Actinomycetota</taxon>
        <taxon>Actinomycetes</taxon>
        <taxon>Mycobacteriales</taxon>
        <taxon>Nocardiaceae</taxon>
        <taxon>Nocardia</taxon>
    </lineage>
</organism>
<dbReference type="RefSeq" id="WP_218477316.1">
    <property type="nucleotide sequence ID" value="NZ_BAABJN010000015.1"/>
</dbReference>
<evidence type="ECO:0000313" key="2">
    <source>
        <dbReference type="Proteomes" id="UP000694257"/>
    </source>
</evidence>
<protein>
    <recommendedName>
        <fullName evidence="3">WXG100 family type VII secretion target</fullName>
    </recommendedName>
</protein>
<reference evidence="1 2" key="1">
    <citation type="submission" date="2021-07" db="EMBL/GenBank/DDBJ databases">
        <title>Whole Genome Sequence of Nocardia Iowensis.</title>
        <authorList>
            <person name="Lamm A."/>
            <person name="Collins-Fairclough A.M."/>
            <person name="Bunk B."/>
            <person name="Sproer C."/>
        </authorList>
    </citation>
    <scope>NUCLEOTIDE SEQUENCE [LARGE SCALE GENOMIC DNA]</scope>
    <source>
        <strain evidence="1 2">NRRL 5646</strain>
    </source>
</reference>
<dbReference type="EMBL" id="CP078145">
    <property type="protein sequence ID" value="QXN94676.1"/>
    <property type="molecule type" value="Genomic_DNA"/>
</dbReference>
<gene>
    <name evidence="1" type="ORF">KV110_17440</name>
</gene>
<sequence length="75" mass="7971">MEVDAGERRSLVNLVAEVFKGAAGTSNHDFQVRFATSVDNYKLRLGELNKAIGGASGTGGTLHQTDQQAASYFPV</sequence>
<proteinExistence type="predicted"/>
<keyword evidence="2" id="KW-1185">Reference proteome</keyword>
<dbReference type="Proteomes" id="UP000694257">
    <property type="component" value="Chromosome"/>
</dbReference>
<accession>A0ABX8RZJ0</accession>
<evidence type="ECO:0008006" key="3">
    <source>
        <dbReference type="Google" id="ProtNLM"/>
    </source>
</evidence>
<evidence type="ECO:0000313" key="1">
    <source>
        <dbReference type="EMBL" id="QXN94676.1"/>
    </source>
</evidence>
<name>A0ABX8RZJ0_NOCIO</name>